<organism evidence="3 4">
    <name type="scientific">Ideonella lacteola</name>
    <dbReference type="NCBI Taxonomy" id="2984193"/>
    <lineage>
        <taxon>Bacteria</taxon>
        <taxon>Pseudomonadati</taxon>
        <taxon>Pseudomonadota</taxon>
        <taxon>Betaproteobacteria</taxon>
        <taxon>Burkholderiales</taxon>
        <taxon>Sphaerotilaceae</taxon>
        <taxon>Ideonella</taxon>
    </lineage>
</organism>
<proteinExistence type="predicted"/>
<feature type="transmembrane region" description="Helical" evidence="1">
    <location>
        <begin position="223"/>
        <end position="242"/>
    </location>
</feature>
<dbReference type="InterPro" id="IPR012429">
    <property type="entry name" value="HGSNAT_cat"/>
</dbReference>
<comment type="caution">
    <text evidence="3">The sequence shown here is derived from an EMBL/GenBank/DDBJ whole genome shotgun (WGS) entry which is preliminary data.</text>
</comment>
<keyword evidence="1" id="KW-0472">Membrane</keyword>
<sequence length="361" mass="39367">MNRPPSPRLDSVDALRGLTVAMMIFVNDPGDWSHLWWPFEHAEWHGCTPTDLIFPTFLFLVGVSLALAGGPKLDAAADVTGLQRAWWWRSLRILLLGWGLAALTAFSFDQHMRLLGVLQRIALCFGLVGWLYLHTSSRQRWLTLAGLLGGYGLLLALGGDLGRDGSLPSRVDVALLGPWSYRYDAATGLGYEPEGLLSTLGAAASTLWGTLCGDWLRRRESRSIMAAGVTAALAGVALSTWQPMNKALWTPAFVLFTGGVAALALVALHTAIDRRGAPPIGRRFGVNAITAYAGSMVMTCVMYGVSWQGRSLHEHLFDAGFSWISPLGGPEAASHAWALVQVGFWWGVLRWMDARRIRISI</sequence>
<keyword evidence="1" id="KW-1133">Transmembrane helix</keyword>
<protein>
    <submittedName>
        <fullName evidence="3">Heparan-alpha-glucosaminide N-acetyltransferase domain-containing protein</fullName>
    </submittedName>
</protein>
<evidence type="ECO:0000256" key="1">
    <source>
        <dbReference type="SAM" id="Phobius"/>
    </source>
</evidence>
<feature type="transmembrane region" description="Helical" evidence="1">
    <location>
        <begin position="114"/>
        <end position="133"/>
    </location>
</feature>
<feature type="domain" description="Heparan-alpha-glucosaminide N-acetyltransferase catalytic" evidence="2">
    <location>
        <begin position="8"/>
        <end position="135"/>
    </location>
</feature>
<feature type="transmembrane region" description="Helical" evidence="1">
    <location>
        <begin position="140"/>
        <end position="159"/>
    </location>
</feature>
<dbReference type="EMBL" id="JBBUTG010000018">
    <property type="protein sequence ID" value="MEK8033628.1"/>
    <property type="molecule type" value="Genomic_DNA"/>
</dbReference>
<feature type="transmembrane region" description="Helical" evidence="1">
    <location>
        <begin position="91"/>
        <end position="108"/>
    </location>
</feature>
<keyword evidence="4" id="KW-1185">Reference proteome</keyword>
<feature type="transmembrane region" description="Helical" evidence="1">
    <location>
        <begin position="52"/>
        <end position="70"/>
    </location>
</feature>
<dbReference type="PANTHER" id="PTHR31061:SF24">
    <property type="entry name" value="LD22376P"/>
    <property type="match status" value="1"/>
</dbReference>
<feature type="transmembrane region" description="Helical" evidence="1">
    <location>
        <begin position="284"/>
        <end position="305"/>
    </location>
</feature>
<evidence type="ECO:0000259" key="2">
    <source>
        <dbReference type="Pfam" id="PF07786"/>
    </source>
</evidence>
<feature type="transmembrane region" description="Helical" evidence="1">
    <location>
        <begin position="196"/>
        <end position="216"/>
    </location>
</feature>
<accession>A0ABU9BYW0</accession>
<name>A0ABU9BYW0_9BURK</name>
<reference evidence="3 4" key="1">
    <citation type="submission" date="2024-04" db="EMBL/GenBank/DDBJ databases">
        <title>Novel species of the genus Ideonella isolated from streams.</title>
        <authorList>
            <person name="Lu H."/>
        </authorList>
    </citation>
    <scope>NUCLEOTIDE SEQUENCE [LARGE SCALE GENOMIC DNA]</scope>
    <source>
        <strain evidence="3 4">DXS29W</strain>
    </source>
</reference>
<feature type="transmembrane region" description="Helical" evidence="1">
    <location>
        <begin position="248"/>
        <end position="272"/>
    </location>
</feature>
<dbReference type="RefSeq" id="WP_341428052.1">
    <property type="nucleotide sequence ID" value="NZ_JBBUTG010000018.1"/>
</dbReference>
<evidence type="ECO:0000313" key="4">
    <source>
        <dbReference type="Proteomes" id="UP001371218"/>
    </source>
</evidence>
<dbReference type="Pfam" id="PF07786">
    <property type="entry name" value="HGSNAT_cat"/>
    <property type="match status" value="1"/>
</dbReference>
<gene>
    <name evidence="3" type="ORF">AACH06_22630</name>
</gene>
<dbReference type="PANTHER" id="PTHR31061">
    <property type="entry name" value="LD22376P"/>
    <property type="match status" value="1"/>
</dbReference>
<dbReference type="Proteomes" id="UP001371218">
    <property type="component" value="Unassembled WGS sequence"/>
</dbReference>
<feature type="transmembrane region" description="Helical" evidence="1">
    <location>
        <begin position="332"/>
        <end position="352"/>
    </location>
</feature>
<evidence type="ECO:0000313" key="3">
    <source>
        <dbReference type="EMBL" id="MEK8033628.1"/>
    </source>
</evidence>
<keyword evidence="1" id="KW-0812">Transmembrane</keyword>